<dbReference type="EMBL" id="VTFY01000002">
    <property type="protein sequence ID" value="MRX81608.1"/>
    <property type="molecule type" value="Genomic_DNA"/>
</dbReference>
<name>A0A6N7RLG9_9ACTN</name>
<dbReference type="InterPro" id="IPR000160">
    <property type="entry name" value="GGDEF_dom"/>
</dbReference>
<reference evidence="3" key="1">
    <citation type="submission" date="2019-08" db="EMBL/GenBank/DDBJ databases">
        <title>Arthrobacter sp. nov., isolated from plateau pika and Tibetan wild ass.</title>
        <authorList>
            <person name="Ge Y."/>
        </authorList>
    </citation>
    <scope>NUCLEOTIDE SEQUENCE [LARGE SCALE GENOMIC DNA]</scope>
    <source>
        <strain evidence="3">HF-4214</strain>
    </source>
</reference>
<protein>
    <submittedName>
        <fullName evidence="2">Diguanylate cyclase</fullName>
    </submittedName>
</protein>
<dbReference type="InterPro" id="IPR035965">
    <property type="entry name" value="PAS-like_dom_sf"/>
</dbReference>
<dbReference type="PROSITE" id="PS50887">
    <property type="entry name" value="GGDEF"/>
    <property type="match status" value="1"/>
</dbReference>
<feature type="domain" description="GGDEF" evidence="1">
    <location>
        <begin position="708"/>
        <end position="844"/>
    </location>
</feature>
<dbReference type="PANTHER" id="PTHR44757:SF2">
    <property type="entry name" value="BIOFILM ARCHITECTURE MAINTENANCE PROTEIN MBAA"/>
    <property type="match status" value="1"/>
</dbReference>
<dbReference type="SUPFAM" id="SSF55073">
    <property type="entry name" value="Nucleotide cyclase"/>
    <property type="match status" value="1"/>
</dbReference>
<dbReference type="Gene3D" id="3.30.450.20">
    <property type="entry name" value="PAS domain"/>
    <property type="match status" value="2"/>
</dbReference>
<dbReference type="AlphaFoldDB" id="A0A6N7RLG9"/>
<evidence type="ECO:0000313" key="3">
    <source>
        <dbReference type="Proteomes" id="UP000438093"/>
    </source>
</evidence>
<sequence length="844" mass="94262">MASATRRHNAGNLLARMRKRVGSGSLRSNNANREPLSNLADQRGFVSAVKELPCGLGLYRIEADAIELLDFNNAYARLFGLAADEYGRRCRRDPMTHVLPDDRWIVEAASDQLLAGSSRAEGSIRTTGEDGAQRWLSLSASLAHLEPDVAYAVVTAVDTTEDKEKDLRYRQQAEQQQQLYEAVPCGIVRHTLEERPRIESTNHAACRILGFDSYADLLNTLSADVFGVMVGSGRMTVKDAVANLRAGAQTVPFDTQIKRADGTIGWIEGVMSLTTTSDGTAVVQSAFNDVTKERQESHKRELQRFTSVLCSVYDEIFEFNLEHDTFTLWFTSEALVGDITEVPLDAAVNRWFMNLPRAEDRDAIRKALEGYRDGTAESTTTVTCLCVTEERTVWFETTFLRMSDATVLCCNSDVTQRKLAEDEHLSQQVGDVVANLPVGIGVYDVDATGAYPLYVSDAVCAMTGSTRQGFDRIIAAHRPSASGNEVREFLAEHERQDWFDFSTERDILRRGTRFTARLQGRATRIDSDTVRVHVVITDVADEVRERNERAWQNERYRILNELTHAISFDYDSRRDEVLLYIDRDGEGVEAQLITNYLETLDEERVGIVHPGSIETVRSMFERVCEGTSNEVVEYRADYYGTGYQWYRANLFIAQDGSDAWHLVGLIDDIQTERELRQRAEYDAVTGLSNYASTRDLVNDALADPHVRAHSVCAVIDLDDFKAVNDNCGHLQGDWLLRQVGDALRSNCRESDIAGRVGGDEFVVFLKGINLETALRKLAAMRSAVSKLTLQPKHASESSEPLVPSVSIGATATRAEDADYSDAFARADEALYRAKRSGKNRLRVG</sequence>
<dbReference type="InterPro" id="IPR000014">
    <property type="entry name" value="PAS"/>
</dbReference>
<organism evidence="2 3">
    <name type="scientific">Eggerthella guodeyinii</name>
    <dbReference type="NCBI Taxonomy" id="2690837"/>
    <lineage>
        <taxon>Bacteria</taxon>
        <taxon>Bacillati</taxon>
        <taxon>Actinomycetota</taxon>
        <taxon>Coriobacteriia</taxon>
        <taxon>Eggerthellales</taxon>
        <taxon>Eggerthellaceae</taxon>
        <taxon>Eggerthella</taxon>
    </lineage>
</organism>
<dbReference type="Pfam" id="PF13426">
    <property type="entry name" value="PAS_9"/>
    <property type="match status" value="1"/>
</dbReference>
<dbReference type="Proteomes" id="UP000438093">
    <property type="component" value="Unassembled WGS sequence"/>
</dbReference>
<dbReference type="Pfam" id="PF00990">
    <property type="entry name" value="GGDEF"/>
    <property type="match status" value="1"/>
</dbReference>
<dbReference type="CDD" id="cd01949">
    <property type="entry name" value="GGDEF"/>
    <property type="match status" value="1"/>
</dbReference>
<evidence type="ECO:0000313" key="2">
    <source>
        <dbReference type="EMBL" id="MRX81608.1"/>
    </source>
</evidence>
<comment type="caution">
    <text evidence="2">The sequence shown here is derived from an EMBL/GenBank/DDBJ whole genome shotgun (WGS) entry which is preliminary data.</text>
</comment>
<accession>A0A6N7RLG9</accession>
<keyword evidence="3" id="KW-1185">Reference proteome</keyword>
<dbReference type="InterPro" id="IPR029787">
    <property type="entry name" value="Nucleotide_cyclase"/>
</dbReference>
<proteinExistence type="predicted"/>
<dbReference type="Gene3D" id="3.30.70.270">
    <property type="match status" value="1"/>
</dbReference>
<dbReference type="SUPFAM" id="SSF55785">
    <property type="entry name" value="PYP-like sensor domain (PAS domain)"/>
    <property type="match status" value="3"/>
</dbReference>
<evidence type="ECO:0000259" key="1">
    <source>
        <dbReference type="PROSITE" id="PS50887"/>
    </source>
</evidence>
<dbReference type="NCBIfam" id="TIGR00254">
    <property type="entry name" value="GGDEF"/>
    <property type="match status" value="1"/>
</dbReference>
<gene>
    <name evidence="2" type="ORF">GJG86_03735</name>
</gene>
<dbReference type="InterPro" id="IPR052155">
    <property type="entry name" value="Biofilm_reg_signaling"/>
</dbReference>
<dbReference type="InterPro" id="IPR043128">
    <property type="entry name" value="Rev_trsase/Diguanyl_cyclase"/>
</dbReference>
<dbReference type="PANTHER" id="PTHR44757">
    <property type="entry name" value="DIGUANYLATE CYCLASE DGCP"/>
    <property type="match status" value="1"/>
</dbReference>
<dbReference type="SMART" id="SM00267">
    <property type="entry name" value="GGDEF"/>
    <property type="match status" value="1"/>
</dbReference>